<organism evidence="4 5">
    <name type="scientific">Pandoraea cepalis</name>
    <dbReference type="NCBI Taxonomy" id="2508294"/>
    <lineage>
        <taxon>Bacteria</taxon>
        <taxon>Pseudomonadati</taxon>
        <taxon>Pseudomonadota</taxon>
        <taxon>Betaproteobacteria</taxon>
        <taxon>Burkholderiales</taxon>
        <taxon>Burkholderiaceae</taxon>
        <taxon>Pandoraea</taxon>
    </lineage>
</organism>
<dbReference type="SUPFAM" id="SSF53323">
    <property type="entry name" value="Pyruvate-ferredoxin oxidoreductase, PFOR, domain III"/>
    <property type="match status" value="1"/>
</dbReference>
<sequence>MSHNPVKPISIAILAMGGEGGGVLADWIVDLAEHAGFRAQTTSVPGVAQRTGATIYYVEFYPVPLIDGAPEPILALAPVAGDVDIVLCSELMEAGRAVQRGIVTPDRTTLLTSTHRVYSMTEKTAMGDGRVDSTRLLDAGRGAAKRFIAADFAALAERAGSVMSAVLFGALAGAQVLPFSREAFEAAIERGGVGVKPSLKAFAAGFEAAGAASPAVPGTSAQPDTGDEHKAFSPDARLARLEARIHETFPAEVWPVLHAGVRRLADYQDVAYGDEYLDALVPVRQLDRGDRAPAWALLDETARHLALWMSYEDTVRVADLKIRSGRFARVAKEVKAAPDQLLHINEFLHPRVDEIADTLPAGIGRWLMKPGLARRLVERYTQHGRIVRTSSLRGFLQLYAVASMRSLRRRALRHRREMAAWQAWLANVVDIAPADYALAVEVAKCQRLVKGYGDTHARGMRNFEAIMQAMPALRHTRDAAMRVREACEAALSDDTGKQLTNLLGQWRADTQTAGRAVPSHDVPRAAVAR</sequence>
<feature type="domain" description="DUF6537" evidence="3">
    <location>
        <begin position="256"/>
        <end position="468"/>
    </location>
</feature>
<evidence type="ECO:0000259" key="2">
    <source>
        <dbReference type="Pfam" id="PF01558"/>
    </source>
</evidence>
<keyword evidence="4" id="KW-0670">Pyruvate</keyword>
<evidence type="ECO:0000313" key="5">
    <source>
        <dbReference type="Proteomes" id="UP000384354"/>
    </source>
</evidence>
<proteinExistence type="predicted"/>
<reference evidence="4 5" key="1">
    <citation type="submission" date="2019-08" db="EMBL/GenBank/DDBJ databases">
        <authorList>
            <person name="Peeters C."/>
        </authorList>
    </citation>
    <scope>NUCLEOTIDE SEQUENCE [LARGE SCALE GENOMIC DNA]</scope>
    <source>
        <strain evidence="4 5">LMG 31106</strain>
    </source>
</reference>
<dbReference type="Pfam" id="PF01558">
    <property type="entry name" value="POR"/>
    <property type="match status" value="1"/>
</dbReference>
<feature type="domain" description="Pyruvate/ketoisovalerate oxidoreductase catalytic" evidence="2">
    <location>
        <begin position="17"/>
        <end position="207"/>
    </location>
</feature>
<accession>A0A5E4VWH6</accession>
<evidence type="ECO:0000256" key="1">
    <source>
        <dbReference type="ARBA" id="ARBA00023002"/>
    </source>
</evidence>
<dbReference type="Gene3D" id="3.40.920.10">
    <property type="entry name" value="Pyruvate-ferredoxin oxidoreductase, PFOR, domain III"/>
    <property type="match status" value="1"/>
</dbReference>
<protein>
    <submittedName>
        <fullName evidence="4">Indolepyruvate oxidoreductase</fullName>
    </submittedName>
</protein>
<dbReference type="InterPro" id="IPR019752">
    <property type="entry name" value="Pyrv/ketoisovalerate_OxRed_cat"/>
</dbReference>
<dbReference type="OrthoDB" id="6135558at2"/>
<dbReference type="EMBL" id="CABPSL010000011">
    <property type="protein sequence ID" value="VVE16748.1"/>
    <property type="molecule type" value="Genomic_DNA"/>
</dbReference>
<name>A0A5E4VWH6_9BURK</name>
<dbReference type="NCBIfam" id="NF006179">
    <property type="entry name" value="PRK08312.1"/>
    <property type="match status" value="1"/>
</dbReference>
<dbReference type="GO" id="GO:0016903">
    <property type="term" value="F:oxidoreductase activity, acting on the aldehyde or oxo group of donors"/>
    <property type="evidence" value="ECO:0007669"/>
    <property type="project" value="InterPro"/>
</dbReference>
<dbReference type="InterPro" id="IPR046667">
    <property type="entry name" value="DUF6537"/>
</dbReference>
<dbReference type="Proteomes" id="UP000384354">
    <property type="component" value="Unassembled WGS sequence"/>
</dbReference>
<gene>
    <name evidence="4" type="ORF">PCE31106_02914</name>
</gene>
<dbReference type="Pfam" id="PF20169">
    <property type="entry name" value="DUF6537"/>
    <property type="match status" value="1"/>
</dbReference>
<evidence type="ECO:0000259" key="3">
    <source>
        <dbReference type="Pfam" id="PF20169"/>
    </source>
</evidence>
<evidence type="ECO:0000313" key="4">
    <source>
        <dbReference type="EMBL" id="VVE16748.1"/>
    </source>
</evidence>
<dbReference type="AlphaFoldDB" id="A0A5E4VWH6"/>
<keyword evidence="1" id="KW-0560">Oxidoreductase</keyword>
<dbReference type="InterPro" id="IPR002869">
    <property type="entry name" value="Pyrv_flavodox_OxRed_cen"/>
</dbReference>
<dbReference type="RefSeq" id="WP_150563734.1">
    <property type="nucleotide sequence ID" value="NZ_CABPSL010000011.1"/>
</dbReference>